<protein>
    <recommendedName>
        <fullName evidence="3">Urease accessory protein UreE</fullName>
    </recommendedName>
</protein>
<gene>
    <name evidence="1" type="ORF">DFR85_02520</name>
</gene>
<evidence type="ECO:0000313" key="2">
    <source>
        <dbReference type="Proteomes" id="UP000248044"/>
    </source>
</evidence>
<dbReference type="AlphaFoldDB" id="A0A2U9ICA2"/>
<reference evidence="1 2" key="1">
    <citation type="submission" date="2018-05" db="EMBL/GenBank/DDBJ databases">
        <title>Complete Genome Sequences of Extremely Thermoacidophilic, Metal-Mobilizing Type-Strain Members of the Archaeal Family Sulfolobaceae: Acidianus brierleyi DSM-1651T, Acidianus sulfidivorans DSM-18786T, Metallosphaera hakonensis DSM-7519T, and Metallosphaera prunae DSM-10039T.</title>
        <authorList>
            <person name="Counts J.A."/>
            <person name="Kelly R.M."/>
        </authorList>
    </citation>
    <scope>NUCLEOTIDE SEQUENCE [LARGE SCALE GENOMIC DNA]</scope>
    <source>
        <strain evidence="1 2">DSM 1651</strain>
    </source>
</reference>
<sequence length="160" mass="18653">MIVMNVIKRLGNENQFRNLIEKARRSNLLIEAYVDRQCFERHRCKIKVDNKEISVNMLGIPLKDGDVLVTDEGYIVILRLKEESVLSFKLNELEKSFKLGYEIGNLHLRIMLKDNEVIIPTEIGIDYLLQKFKDYNPKLKKEKFLPNIEPTAVVISFADT</sequence>
<dbReference type="SUPFAM" id="SSF69737">
    <property type="entry name" value="Urease metallochaperone UreE, C-terminal domain"/>
    <property type="match status" value="1"/>
</dbReference>
<accession>A0A2U9ICA2</accession>
<evidence type="ECO:0008006" key="3">
    <source>
        <dbReference type="Google" id="ProtNLM"/>
    </source>
</evidence>
<keyword evidence="2" id="KW-1185">Reference proteome</keyword>
<dbReference type="Proteomes" id="UP000248044">
    <property type="component" value="Chromosome"/>
</dbReference>
<organism evidence="1 2">
    <name type="scientific">Acidianus brierleyi</name>
    <dbReference type="NCBI Taxonomy" id="41673"/>
    <lineage>
        <taxon>Archaea</taxon>
        <taxon>Thermoproteota</taxon>
        <taxon>Thermoprotei</taxon>
        <taxon>Sulfolobales</taxon>
        <taxon>Sulfolobaceae</taxon>
        <taxon>Acidianus</taxon>
    </lineage>
</organism>
<dbReference type="EMBL" id="CP029289">
    <property type="protein sequence ID" value="AWR93655.1"/>
    <property type="molecule type" value="Genomic_DNA"/>
</dbReference>
<name>A0A2U9ICA2_9CREN</name>
<dbReference type="Gene3D" id="3.30.70.790">
    <property type="entry name" value="UreE, C-terminal domain"/>
    <property type="match status" value="1"/>
</dbReference>
<dbReference type="KEGG" id="abri:DFR85_02520"/>
<proteinExistence type="predicted"/>
<evidence type="ECO:0000313" key="1">
    <source>
        <dbReference type="EMBL" id="AWR93655.1"/>
    </source>
</evidence>